<protein>
    <submittedName>
        <fullName evidence="2">ATP-binding protein</fullName>
    </submittedName>
</protein>
<dbReference type="RefSeq" id="WP_063742640.1">
    <property type="nucleotide sequence ID" value="NZ_CP059075.1"/>
</dbReference>
<dbReference type="InterPro" id="IPR027417">
    <property type="entry name" value="P-loop_NTPase"/>
</dbReference>
<dbReference type="GO" id="GO:0016887">
    <property type="term" value="F:ATP hydrolysis activity"/>
    <property type="evidence" value="ECO:0007669"/>
    <property type="project" value="InterPro"/>
</dbReference>
<reference evidence="2 3" key="1">
    <citation type="submission" date="2020-07" db="EMBL/GenBank/DDBJ databases">
        <title>Genomic characterization of Flavobacterium psychrophilum strains.</title>
        <authorList>
            <person name="Castillo D."/>
            <person name="Jorgensen J."/>
            <person name="Middelboe M."/>
        </authorList>
    </citation>
    <scope>NUCLEOTIDE SEQUENCE [LARGE SCALE GENOMIC DNA]</scope>
    <source>
        <strain evidence="2 3">FPS-R7</strain>
    </source>
</reference>
<dbReference type="SUPFAM" id="SSF52540">
    <property type="entry name" value="P-loop containing nucleoside triphosphate hydrolases"/>
    <property type="match status" value="1"/>
</dbReference>
<evidence type="ECO:0000313" key="2">
    <source>
        <dbReference type="EMBL" id="QRE05322.1"/>
    </source>
</evidence>
<dbReference type="InterPro" id="IPR049945">
    <property type="entry name" value="AAA_22"/>
</dbReference>
<sequence>MELKIKKALSYADINKVTFKSIKIDNDWKPHLGEPQLGNSHWLIYGKPGQGKTSYALQVVKQLCANGQKVHYNTLEEGTKKSFKMALNRNNMKSANGFNYQKESLAELKERLKRKRQPKIIVIDSVQYFFRGLQEKHYFEFIEQFENTTFIWISGADGKKPRGKVAEAIEYDADIIVSIENYMATIEKNRFEAYEPRVIWEQGYNDKQIKLLQKG</sequence>
<dbReference type="Gene3D" id="3.40.50.300">
    <property type="entry name" value="P-loop containing nucleotide triphosphate hydrolases"/>
    <property type="match status" value="1"/>
</dbReference>
<dbReference type="Proteomes" id="UP000596329">
    <property type="component" value="Chromosome"/>
</dbReference>
<evidence type="ECO:0000313" key="3">
    <source>
        <dbReference type="Proteomes" id="UP000596329"/>
    </source>
</evidence>
<feature type="domain" description="ORC1/DEAH AAA+ ATPase" evidence="1">
    <location>
        <begin position="40"/>
        <end position="147"/>
    </location>
</feature>
<dbReference type="AlphaFoldDB" id="A0A7U2NIX2"/>
<name>A0A7U2NIX2_FLAPS</name>
<accession>A0A7U2NIX2</accession>
<proteinExistence type="predicted"/>
<dbReference type="EMBL" id="CP059075">
    <property type="protein sequence ID" value="QRE05322.1"/>
    <property type="molecule type" value="Genomic_DNA"/>
</dbReference>
<dbReference type="Pfam" id="PF13401">
    <property type="entry name" value="AAA_22"/>
    <property type="match status" value="1"/>
</dbReference>
<evidence type="ECO:0000259" key="1">
    <source>
        <dbReference type="Pfam" id="PF13401"/>
    </source>
</evidence>
<keyword evidence="2" id="KW-0547">Nucleotide-binding</keyword>
<organism evidence="2 3">
    <name type="scientific">Flavobacterium psychrophilum</name>
    <dbReference type="NCBI Taxonomy" id="96345"/>
    <lineage>
        <taxon>Bacteria</taxon>
        <taxon>Pseudomonadati</taxon>
        <taxon>Bacteroidota</taxon>
        <taxon>Flavobacteriia</taxon>
        <taxon>Flavobacteriales</taxon>
        <taxon>Flavobacteriaceae</taxon>
        <taxon>Flavobacterium</taxon>
    </lineage>
</organism>
<dbReference type="GO" id="GO:0005524">
    <property type="term" value="F:ATP binding"/>
    <property type="evidence" value="ECO:0007669"/>
    <property type="project" value="UniProtKB-KW"/>
</dbReference>
<keyword evidence="2" id="KW-0067">ATP-binding</keyword>
<gene>
    <name evidence="2" type="ORF">H0H26_06970</name>
</gene>